<comment type="caution">
    <text evidence="2">The sequence shown here is derived from an EMBL/GenBank/DDBJ whole genome shotgun (WGS) entry which is preliminary data.</text>
</comment>
<evidence type="ECO:0000313" key="3">
    <source>
        <dbReference type="Proteomes" id="UP000601223"/>
    </source>
</evidence>
<dbReference type="EMBL" id="BONF01000062">
    <property type="protein sequence ID" value="GIF86194.1"/>
    <property type="molecule type" value="Genomic_DNA"/>
</dbReference>
<dbReference type="Gene3D" id="3.60.10.10">
    <property type="entry name" value="Endonuclease/exonuclease/phosphatase"/>
    <property type="match status" value="1"/>
</dbReference>
<evidence type="ECO:0000259" key="1">
    <source>
        <dbReference type="Pfam" id="PF03372"/>
    </source>
</evidence>
<dbReference type="Proteomes" id="UP000601223">
    <property type="component" value="Unassembled WGS sequence"/>
</dbReference>
<dbReference type="RefSeq" id="WP_203757023.1">
    <property type="nucleotide sequence ID" value="NZ_BONF01000062.1"/>
</dbReference>
<feature type="domain" description="Endonuclease/exonuclease/phosphatase" evidence="1">
    <location>
        <begin position="11"/>
        <end position="264"/>
    </location>
</feature>
<dbReference type="PANTHER" id="PTHR41349:SF1">
    <property type="entry name" value="PROTEIN CBG08683"/>
    <property type="match status" value="1"/>
</dbReference>
<accession>A0A8J3JYT6</accession>
<keyword evidence="3" id="KW-1185">Reference proteome</keyword>
<keyword evidence="2" id="KW-0378">Hydrolase</keyword>
<name>A0A8J3JYT6_9ACTN</name>
<protein>
    <submittedName>
        <fullName evidence="2">Endonuclease</fullName>
    </submittedName>
</protein>
<sequence>MAADSGYLKVLSWNLWLAGGCVDDARPKQLAFLREHAPDVVGLQETLGFAARELAEELGWSYQQGGSCGVISPHPIVERYGDEQMWGVGARLRLPDGAELVAWSAHLNYDPYGPYDYHLAGMRVPEVLAREADSGRPAQMDEILAAMRPALAEPGLPVLLTGDFNVPSHLDWPELPWQVSVAVEQAGLRDSYRVAHPDPVAAPGHTWSPLNPWHEQRPGIPEPQDRIDFVHFAGPLRVVTSDTVGVGRPQPMPHHADNDWTSDHWAVLSTFARE</sequence>
<dbReference type="AlphaFoldDB" id="A0A8J3JYT6"/>
<keyword evidence="2" id="KW-0540">Nuclease</keyword>
<organism evidence="2 3">
    <name type="scientific">Catellatospora bangladeshensis</name>
    <dbReference type="NCBI Taxonomy" id="310355"/>
    <lineage>
        <taxon>Bacteria</taxon>
        <taxon>Bacillati</taxon>
        <taxon>Actinomycetota</taxon>
        <taxon>Actinomycetes</taxon>
        <taxon>Micromonosporales</taxon>
        <taxon>Micromonosporaceae</taxon>
        <taxon>Catellatospora</taxon>
    </lineage>
</organism>
<gene>
    <name evidence="2" type="ORF">Cba03nite_75430</name>
</gene>
<reference evidence="2 3" key="1">
    <citation type="submission" date="2021-01" db="EMBL/GenBank/DDBJ databases">
        <title>Whole genome shotgun sequence of Catellatospora bangladeshensis NBRC 107357.</title>
        <authorList>
            <person name="Komaki H."/>
            <person name="Tamura T."/>
        </authorList>
    </citation>
    <scope>NUCLEOTIDE SEQUENCE [LARGE SCALE GENOMIC DNA]</scope>
    <source>
        <strain evidence="2 3">NBRC 107357</strain>
    </source>
</reference>
<proteinExistence type="predicted"/>
<dbReference type="InterPro" id="IPR036691">
    <property type="entry name" value="Endo/exonu/phosph_ase_sf"/>
</dbReference>
<dbReference type="GO" id="GO:0004519">
    <property type="term" value="F:endonuclease activity"/>
    <property type="evidence" value="ECO:0007669"/>
    <property type="project" value="UniProtKB-KW"/>
</dbReference>
<dbReference type="SUPFAM" id="SSF56219">
    <property type="entry name" value="DNase I-like"/>
    <property type="match status" value="1"/>
</dbReference>
<keyword evidence="2" id="KW-0255">Endonuclease</keyword>
<dbReference type="InterPro" id="IPR005135">
    <property type="entry name" value="Endo/exonuclease/phosphatase"/>
</dbReference>
<dbReference type="Pfam" id="PF03372">
    <property type="entry name" value="Exo_endo_phos"/>
    <property type="match status" value="1"/>
</dbReference>
<evidence type="ECO:0000313" key="2">
    <source>
        <dbReference type="EMBL" id="GIF86194.1"/>
    </source>
</evidence>
<dbReference type="PANTHER" id="PTHR41349">
    <property type="match status" value="1"/>
</dbReference>